<organism evidence="1 2">
    <name type="scientific">Rhinopithecus roxellana</name>
    <name type="common">Golden snub-nosed monkey</name>
    <name type="synonym">Pygathrix roxellana</name>
    <dbReference type="NCBI Taxonomy" id="61622"/>
    <lineage>
        <taxon>Eukaryota</taxon>
        <taxon>Metazoa</taxon>
        <taxon>Chordata</taxon>
        <taxon>Craniata</taxon>
        <taxon>Vertebrata</taxon>
        <taxon>Euteleostomi</taxon>
        <taxon>Mammalia</taxon>
        <taxon>Eutheria</taxon>
        <taxon>Euarchontoglires</taxon>
        <taxon>Primates</taxon>
        <taxon>Haplorrhini</taxon>
        <taxon>Catarrhini</taxon>
        <taxon>Cercopithecidae</taxon>
        <taxon>Colobinae</taxon>
        <taxon>Rhinopithecus</taxon>
    </lineage>
</organism>
<reference evidence="1" key="2">
    <citation type="submission" date="2025-09" db="UniProtKB">
        <authorList>
            <consortium name="Ensembl"/>
        </authorList>
    </citation>
    <scope>IDENTIFICATION</scope>
</reference>
<reference evidence="1" key="1">
    <citation type="submission" date="2025-08" db="UniProtKB">
        <authorList>
            <consortium name="Ensembl"/>
        </authorList>
    </citation>
    <scope>IDENTIFICATION</scope>
</reference>
<evidence type="ECO:0000313" key="1">
    <source>
        <dbReference type="Ensembl" id="ENSRROP00000006658.1"/>
    </source>
</evidence>
<accession>A0A2K6NQV9</accession>
<dbReference type="STRING" id="61622.ENSRROP00000006658"/>
<evidence type="ECO:0000313" key="2">
    <source>
        <dbReference type="Proteomes" id="UP000233200"/>
    </source>
</evidence>
<sequence>MDALKDSFSQLINLLEEKDHEAIRM</sequence>
<dbReference type="Proteomes" id="UP000233200">
    <property type="component" value="Unplaced"/>
</dbReference>
<proteinExistence type="predicted"/>
<keyword evidence="2" id="KW-1185">Reference proteome</keyword>
<protein>
    <submittedName>
        <fullName evidence="1">Uncharacterized protein</fullName>
    </submittedName>
</protein>
<name>A0A2K6NQV9_RHIRO</name>
<dbReference type="Ensembl" id="ENSRROT00000028991.1">
    <property type="protein sequence ID" value="ENSRROP00000006658.1"/>
    <property type="gene ID" value="ENSRROG00000025995.1"/>
</dbReference>
<dbReference type="AlphaFoldDB" id="A0A2K6NQV9"/>